<name>A0A840ALF2_9HYPH</name>
<accession>A0A840ALF2</accession>
<dbReference type="RefSeq" id="WP_183397358.1">
    <property type="nucleotide sequence ID" value="NZ_JACIDS010000001.1"/>
</dbReference>
<reference evidence="1 2" key="1">
    <citation type="submission" date="2020-08" db="EMBL/GenBank/DDBJ databases">
        <title>Genomic Encyclopedia of Type Strains, Phase IV (KMG-IV): sequencing the most valuable type-strain genomes for metagenomic binning, comparative biology and taxonomic classification.</title>
        <authorList>
            <person name="Goeker M."/>
        </authorList>
    </citation>
    <scope>NUCLEOTIDE SEQUENCE [LARGE SCALE GENOMIC DNA]</scope>
    <source>
        <strain evidence="1 2">DSM 25966</strain>
    </source>
</reference>
<proteinExistence type="predicted"/>
<evidence type="ECO:0000313" key="1">
    <source>
        <dbReference type="EMBL" id="MBB3929731.1"/>
    </source>
</evidence>
<sequence>MPSSISASSSRQAIRDGLTTRARRAIAMMALGAVLALLAYAGLVVLQMGSWAGAEWWLRDITELRRMLYKERLAALPPDQPKVVMFAGSASLFGANTPVIAEESGLPFLNFGQHAGLDIDLIALSASDFIQAGDKVVAPFEFELYARDKPSELTPANFLAIYYRYAAPLPLARDIEILKATSPFRIFEGLKDALRYRLSGVRSYPVREGEALRQAWHEESADPEAAPQWPYSISSVSPDGDLIVPENTPASRLAGLSKLTTPNSASISPFALRQLTGWQRFIDARGAHLYMTWPVIVEDDHGTIFTPEYWQTLIDLARRADAEGFPIHCDPISMIVPRQYRYDTVYHVNVKGQFLYSKALGACIRSIADEPFDFAHADPEELAKRARERVDSLRQPVAPFLLPYERNLDRLATLAATLAADKAANGAFPAELSSGSDLPDIWYRSDGRDYKLLIEDPEECYTVAMAMPERADPVRSKDGRCAAYGYWSAGAKDW</sequence>
<dbReference type="AlphaFoldDB" id="A0A840ALF2"/>
<keyword evidence="2" id="KW-1185">Reference proteome</keyword>
<comment type="caution">
    <text evidence="1">The sequence shown here is derived from an EMBL/GenBank/DDBJ whole genome shotgun (WGS) entry which is preliminary data.</text>
</comment>
<dbReference type="EMBL" id="JACIDS010000001">
    <property type="protein sequence ID" value="MBB3929731.1"/>
    <property type="molecule type" value="Genomic_DNA"/>
</dbReference>
<gene>
    <name evidence="1" type="ORF">GGR25_000750</name>
</gene>
<dbReference type="Proteomes" id="UP000553963">
    <property type="component" value="Unassembled WGS sequence"/>
</dbReference>
<organism evidence="1 2">
    <name type="scientific">Kaistia hirudinis</name>
    <dbReference type="NCBI Taxonomy" id="1293440"/>
    <lineage>
        <taxon>Bacteria</taxon>
        <taxon>Pseudomonadati</taxon>
        <taxon>Pseudomonadota</taxon>
        <taxon>Alphaproteobacteria</taxon>
        <taxon>Hyphomicrobiales</taxon>
        <taxon>Kaistiaceae</taxon>
        <taxon>Kaistia</taxon>
    </lineage>
</organism>
<evidence type="ECO:0000313" key="2">
    <source>
        <dbReference type="Proteomes" id="UP000553963"/>
    </source>
</evidence>
<protein>
    <submittedName>
        <fullName evidence="1">Uncharacterized protein</fullName>
    </submittedName>
</protein>